<dbReference type="EMBL" id="PYVU01000050">
    <property type="protein sequence ID" value="PTB96463.1"/>
    <property type="molecule type" value="Genomic_DNA"/>
</dbReference>
<dbReference type="Proteomes" id="UP000240608">
    <property type="component" value="Unassembled WGS sequence"/>
</dbReference>
<dbReference type="AlphaFoldDB" id="A0A2T4DRM4"/>
<reference evidence="1 2" key="1">
    <citation type="submission" date="2018-03" db="EMBL/GenBank/DDBJ databases">
        <title>Cross-interface Injection: A General Nanoliter Liquid Handling Method Applied to Single Cells Genome Amplification Automated Nanoliter Liquid Handling Applied to Single Cell Multiple Displacement Amplification.</title>
        <authorList>
            <person name="Yun J."/>
            <person name="Xu P."/>
            <person name="Xu J."/>
            <person name="Dai X."/>
            <person name="Wang Y."/>
            <person name="Zheng X."/>
            <person name="Cao C."/>
            <person name="Yi Q."/>
            <person name="Zhu Y."/>
            <person name="Wang L."/>
            <person name="Dong Z."/>
            <person name="Huang Y."/>
            <person name="Huang L."/>
            <person name="Du W."/>
        </authorList>
    </citation>
    <scope>NUCLEOTIDE SEQUENCE [LARGE SCALE GENOMIC DNA]</scope>
    <source>
        <strain evidence="1 2">Z-D1-2</strain>
    </source>
</reference>
<accession>A0A2T4DRM4</accession>
<evidence type="ECO:0000313" key="1">
    <source>
        <dbReference type="EMBL" id="PTB96463.1"/>
    </source>
</evidence>
<comment type="caution">
    <text evidence="1">The sequence shown here is derived from an EMBL/GenBank/DDBJ whole genome shotgun (WGS) entry which is preliminary data.</text>
</comment>
<sequence length="137" mass="16000">MSELSPDVEKLIQNPKVRDELLKSLLLSKGTSIKFEKDKVQSQVEDLRYRKSKLEEEIDYAAGDIVVWKDKLKNKNFPLHGQPAIVIEVLDQPRYDDSAQIGSHIFKEPHDLILGLIMENGDFLTFHFDKRRFKKYN</sequence>
<gene>
    <name evidence="1" type="ORF">C9994_07265</name>
</gene>
<organism evidence="1 2">
    <name type="scientific">Marivirga lumbricoides</name>
    <dbReference type="NCBI Taxonomy" id="1046115"/>
    <lineage>
        <taxon>Bacteria</taxon>
        <taxon>Pseudomonadati</taxon>
        <taxon>Bacteroidota</taxon>
        <taxon>Cytophagia</taxon>
        <taxon>Cytophagales</taxon>
        <taxon>Marivirgaceae</taxon>
        <taxon>Marivirga</taxon>
    </lineage>
</organism>
<protein>
    <submittedName>
        <fullName evidence="1">Uncharacterized protein</fullName>
    </submittedName>
</protein>
<evidence type="ECO:0000313" key="2">
    <source>
        <dbReference type="Proteomes" id="UP000240608"/>
    </source>
</evidence>
<proteinExistence type="predicted"/>
<name>A0A2T4DRM4_9BACT</name>